<reference evidence="10" key="2">
    <citation type="submission" date="2020-10" db="EMBL/GenBank/DDBJ databases">
        <authorList>
            <person name="Scholz U."/>
            <person name="Mascher M."/>
            <person name="Fiebig A."/>
        </authorList>
    </citation>
    <scope>NUCLEOTIDE SEQUENCE [LARGE SCALE GENOMIC DNA]</scope>
    <source>
        <strain evidence="10">cv. Morex</strain>
    </source>
</reference>
<dbReference type="GO" id="GO:0051123">
    <property type="term" value="P:RNA polymerase II preinitiation complex assembly"/>
    <property type="evidence" value="ECO:0000318"/>
    <property type="project" value="GO_Central"/>
</dbReference>
<evidence type="ECO:0000256" key="6">
    <source>
        <dbReference type="ARBA" id="ARBA00023242"/>
    </source>
</evidence>
<keyword evidence="4" id="KW-0010">Activator</keyword>
<reference evidence="11" key="1">
    <citation type="journal article" date="2012" name="Nature">
        <title>A physical, genetic and functional sequence assembly of the barley genome.</title>
        <authorList>
            <consortium name="The International Barley Genome Sequencing Consortium"/>
            <person name="Mayer K.F."/>
            <person name="Waugh R."/>
            <person name="Brown J.W."/>
            <person name="Schulman A."/>
            <person name="Langridge P."/>
            <person name="Platzer M."/>
            <person name="Fincher G.B."/>
            <person name="Muehlbauer G.J."/>
            <person name="Sato K."/>
            <person name="Close T.J."/>
            <person name="Wise R.P."/>
            <person name="Stein N."/>
        </authorList>
    </citation>
    <scope>NUCLEOTIDE SEQUENCE [LARGE SCALE GENOMIC DNA]</scope>
    <source>
        <strain evidence="11">cv. Morex</strain>
    </source>
</reference>
<keyword evidence="6" id="KW-0539">Nucleus</keyword>
<comment type="function">
    <text evidence="7">TAFs are components of the transcription factor IID (TFIID) complex that is essential for mediating regulation of RNA polymerase transcription.</text>
</comment>
<evidence type="ECO:0000256" key="5">
    <source>
        <dbReference type="ARBA" id="ARBA00023163"/>
    </source>
</evidence>
<dbReference type="OMA" id="MQRYEVF"/>
<dbReference type="InterPro" id="IPR009072">
    <property type="entry name" value="Histone-fold"/>
</dbReference>
<organism evidence="10 11">
    <name type="scientific">Hordeum vulgare subsp. vulgare</name>
    <name type="common">Domesticated barley</name>
    <dbReference type="NCBI Taxonomy" id="112509"/>
    <lineage>
        <taxon>Eukaryota</taxon>
        <taxon>Viridiplantae</taxon>
        <taxon>Streptophyta</taxon>
        <taxon>Embryophyta</taxon>
        <taxon>Tracheophyta</taxon>
        <taxon>Spermatophyta</taxon>
        <taxon>Magnoliopsida</taxon>
        <taxon>Liliopsida</taxon>
        <taxon>Poales</taxon>
        <taxon>Poaceae</taxon>
        <taxon>BOP clade</taxon>
        <taxon>Pooideae</taxon>
        <taxon>Triticodae</taxon>
        <taxon>Triticeae</taxon>
        <taxon>Hordeinae</taxon>
        <taxon>Hordeum</taxon>
    </lineage>
</organism>
<sequence>MKDPFEAAVEEQESPPDSPAPPEEGPATAVPHTIDEDYDGSAGAGGSRPPPPRPRPSALAAPSTSAAPAAAKAKVRPQKEQDDDDDEEDPMEVDLDKLPSGTSDPDKLAKMNALLSQFTEDQMNRYESFRRSGFQKSNMKKLLASITGSQKISMPTTIVVSGIAKMFVGEVIETARIIMSERKDSGPIRPCHIREAYRRLKLEGKIPKRSVPRLFR</sequence>
<evidence type="ECO:0000259" key="9">
    <source>
        <dbReference type="Pfam" id="PF04719"/>
    </source>
</evidence>
<dbReference type="CDD" id="cd08048">
    <property type="entry name" value="HFD_TAF11"/>
    <property type="match status" value="1"/>
</dbReference>
<feature type="region of interest" description="Disordered" evidence="8">
    <location>
        <begin position="1"/>
        <end position="107"/>
    </location>
</feature>
<dbReference type="FunFam" id="1.10.20.10:FF:000055">
    <property type="entry name" value="Transcription initiation factor TFIID subunit 11"/>
    <property type="match status" value="1"/>
</dbReference>
<name>A0A8I6Y009_HORVV</name>
<dbReference type="EnsemblPlants" id="HORVU.MOREX.r3.3HG0280300.1">
    <property type="protein sequence ID" value="HORVU.MOREX.r3.3HG0280300.1"/>
    <property type="gene ID" value="HORVU.MOREX.r3.3HG0280300"/>
</dbReference>
<comment type="similarity">
    <text evidence="2">Belongs to the TAF11 family.</text>
</comment>
<evidence type="ECO:0000256" key="8">
    <source>
        <dbReference type="SAM" id="MobiDB-lite"/>
    </source>
</evidence>
<keyword evidence="3" id="KW-0805">Transcription regulation</keyword>
<dbReference type="Gene3D" id="1.10.20.10">
    <property type="entry name" value="Histone, subunit A"/>
    <property type="match status" value="1"/>
</dbReference>
<dbReference type="InterPro" id="IPR006809">
    <property type="entry name" value="TAFII28_dom"/>
</dbReference>
<evidence type="ECO:0000256" key="1">
    <source>
        <dbReference type="ARBA" id="ARBA00004123"/>
    </source>
</evidence>
<feature type="domain" description="TAFII28-like protein" evidence="9">
    <location>
        <begin position="114"/>
        <end position="199"/>
    </location>
</feature>
<evidence type="ECO:0000256" key="4">
    <source>
        <dbReference type="ARBA" id="ARBA00023159"/>
    </source>
</evidence>
<feature type="compositionally biased region" description="Acidic residues" evidence="8">
    <location>
        <begin position="81"/>
        <end position="93"/>
    </location>
</feature>
<keyword evidence="11" id="KW-1185">Reference proteome</keyword>
<evidence type="ECO:0000256" key="7">
    <source>
        <dbReference type="ARBA" id="ARBA00058775"/>
    </source>
</evidence>
<protein>
    <recommendedName>
        <fullName evidence="9">TAFII28-like protein domain-containing protein</fullName>
    </recommendedName>
</protein>
<dbReference type="OrthoDB" id="28335at2759"/>
<dbReference type="RefSeq" id="XP_044976664.1">
    <property type="nucleotide sequence ID" value="XM_045120729.1"/>
</dbReference>
<comment type="subcellular location">
    <subcellularLocation>
        <location evidence="1">Nucleus</location>
    </subcellularLocation>
</comment>
<feature type="compositionally biased region" description="Low complexity" evidence="8">
    <location>
        <begin position="56"/>
        <end position="71"/>
    </location>
</feature>
<evidence type="ECO:0000256" key="3">
    <source>
        <dbReference type="ARBA" id="ARBA00023015"/>
    </source>
</evidence>
<evidence type="ECO:0000313" key="10">
    <source>
        <dbReference type="EnsemblPlants" id="HORVU.MOREX.r3.3HG0280300.1"/>
    </source>
</evidence>
<dbReference type="SUPFAM" id="SSF47113">
    <property type="entry name" value="Histone-fold"/>
    <property type="match status" value="1"/>
</dbReference>
<dbReference type="Pfam" id="PF04719">
    <property type="entry name" value="TAFII28"/>
    <property type="match status" value="1"/>
</dbReference>
<dbReference type="Proteomes" id="UP000011116">
    <property type="component" value="Chromosome 3H"/>
</dbReference>
<reference evidence="10" key="3">
    <citation type="submission" date="2022-01" db="UniProtKB">
        <authorList>
            <consortium name="EnsemblPlants"/>
        </authorList>
    </citation>
    <scope>IDENTIFICATION</scope>
    <source>
        <strain evidence="10">subsp. vulgare</strain>
    </source>
</reference>
<dbReference type="AlphaFoldDB" id="A0A8I6Y009"/>
<dbReference type="GeneID" id="123444112"/>
<dbReference type="Gramene" id="HORVU.MOREX.r3.3HG0280300.1">
    <property type="protein sequence ID" value="HORVU.MOREX.r3.3HG0280300.1"/>
    <property type="gene ID" value="HORVU.MOREX.r3.3HG0280300"/>
</dbReference>
<dbReference type="PANTHER" id="PTHR13218">
    <property type="entry name" value="TRANSCRIPTION INITIATION FACTOR TFIID SUBUNIT 11-RELATED"/>
    <property type="match status" value="1"/>
</dbReference>
<dbReference type="SMR" id="A0A8I6Y009"/>
<gene>
    <name evidence="10" type="primary">LOC123444112</name>
</gene>
<dbReference type="GO" id="GO:0046982">
    <property type="term" value="F:protein heterodimerization activity"/>
    <property type="evidence" value="ECO:0007669"/>
    <property type="project" value="InterPro"/>
</dbReference>
<dbReference type="Gramene" id="HORVU.MOREX.r2.3HG0232290.1">
    <property type="protein sequence ID" value="HORVU.MOREX.r2.3HG0232290.1"/>
    <property type="gene ID" value="HORVU.MOREX.r2.3HG0232290"/>
</dbReference>
<dbReference type="InterPro" id="IPR045127">
    <property type="entry name" value="TAF11-like"/>
</dbReference>
<dbReference type="GO" id="GO:0005669">
    <property type="term" value="C:transcription factor TFIID complex"/>
    <property type="evidence" value="ECO:0000318"/>
    <property type="project" value="GO_Central"/>
</dbReference>
<evidence type="ECO:0000256" key="2">
    <source>
        <dbReference type="ARBA" id="ARBA00009788"/>
    </source>
</evidence>
<evidence type="ECO:0000313" key="11">
    <source>
        <dbReference type="Proteomes" id="UP000011116"/>
    </source>
</evidence>
<accession>A0A8I6Y009</accession>
<proteinExistence type="inferred from homology"/>
<keyword evidence="5" id="KW-0804">Transcription</keyword>
<dbReference type="PANTHER" id="PTHR13218:SF8">
    <property type="entry name" value="TRANSCRIPTION INITIATION FACTOR TFIID SUBUNIT 11"/>
    <property type="match status" value="1"/>
</dbReference>
<dbReference type="KEGG" id="hvg:123444112"/>